<sequence>MAGHPVTITVGVQWRFNLQPTPPRPPRLSVAVTVAFVILTLARIIFDCPQQPNILNFLLGLRNSDHLC</sequence>
<dbReference type="Proteomes" id="UP001279410">
    <property type="component" value="Unassembled WGS sequence"/>
</dbReference>
<comment type="caution">
    <text evidence="2">The sequence shown here is derived from an EMBL/GenBank/DDBJ whole genome shotgun (WGS) entry which is preliminary data.</text>
</comment>
<keyword evidence="3" id="KW-1185">Reference proteome</keyword>
<accession>A0AAD3R2G9</accession>
<keyword evidence="1 2" id="KW-0812">Transmembrane</keyword>
<keyword evidence="1" id="KW-0472">Membrane</keyword>
<evidence type="ECO:0000313" key="2">
    <source>
        <dbReference type="EMBL" id="GLD53028.1"/>
    </source>
</evidence>
<keyword evidence="1" id="KW-1133">Transmembrane helix</keyword>
<gene>
    <name evidence="2" type="ORF">AKAME5_002830300</name>
</gene>
<dbReference type="AlphaFoldDB" id="A0AAD3R2G9"/>
<dbReference type="EMBL" id="BRZM01003876">
    <property type="protein sequence ID" value="GLD53028.1"/>
    <property type="molecule type" value="Genomic_DNA"/>
</dbReference>
<evidence type="ECO:0000256" key="1">
    <source>
        <dbReference type="SAM" id="Phobius"/>
    </source>
</evidence>
<organism evidence="2 3">
    <name type="scientific">Lates japonicus</name>
    <name type="common">Japanese lates</name>
    <dbReference type="NCBI Taxonomy" id="270547"/>
    <lineage>
        <taxon>Eukaryota</taxon>
        <taxon>Metazoa</taxon>
        <taxon>Chordata</taxon>
        <taxon>Craniata</taxon>
        <taxon>Vertebrata</taxon>
        <taxon>Euteleostomi</taxon>
        <taxon>Actinopterygii</taxon>
        <taxon>Neopterygii</taxon>
        <taxon>Teleostei</taxon>
        <taxon>Neoteleostei</taxon>
        <taxon>Acanthomorphata</taxon>
        <taxon>Carangaria</taxon>
        <taxon>Carangaria incertae sedis</taxon>
        <taxon>Centropomidae</taxon>
        <taxon>Lates</taxon>
    </lineage>
</organism>
<name>A0AAD3R2G9_LATJO</name>
<proteinExistence type="predicted"/>
<evidence type="ECO:0000313" key="3">
    <source>
        <dbReference type="Proteomes" id="UP001279410"/>
    </source>
</evidence>
<feature type="transmembrane region" description="Helical" evidence="1">
    <location>
        <begin position="28"/>
        <end position="46"/>
    </location>
</feature>
<reference evidence="2" key="1">
    <citation type="submission" date="2022-08" db="EMBL/GenBank/DDBJ databases">
        <title>Genome sequencing of akame (Lates japonicus).</title>
        <authorList>
            <person name="Hashiguchi Y."/>
            <person name="Takahashi H."/>
        </authorList>
    </citation>
    <scope>NUCLEOTIDE SEQUENCE</scope>
    <source>
        <strain evidence="2">Kochi</strain>
    </source>
</reference>
<protein>
    <submittedName>
        <fullName evidence="2">Transmembrane protein 272-like isoform X1</fullName>
    </submittedName>
</protein>